<name>A0A0F8ZH45_9ZZZZ</name>
<accession>A0A0F8ZH45</accession>
<reference evidence="1" key="1">
    <citation type="journal article" date="2015" name="Nature">
        <title>Complex archaea that bridge the gap between prokaryotes and eukaryotes.</title>
        <authorList>
            <person name="Spang A."/>
            <person name="Saw J.H."/>
            <person name="Jorgensen S.L."/>
            <person name="Zaremba-Niedzwiedzka K."/>
            <person name="Martijn J."/>
            <person name="Lind A.E."/>
            <person name="van Eijk R."/>
            <person name="Schleper C."/>
            <person name="Guy L."/>
            <person name="Ettema T.J."/>
        </authorList>
    </citation>
    <scope>NUCLEOTIDE SEQUENCE</scope>
</reference>
<feature type="non-terminal residue" evidence="1">
    <location>
        <position position="115"/>
    </location>
</feature>
<comment type="caution">
    <text evidence="1">The sequence shown here is derived from an EMBL/GenBank/DDBJ whole genome shotgun (WGS) entry which is preliminary data.</text>
</comment>
<dbReference type="EMBL" id="LAZR01063544">
    <property type="protein sequence ID" value="KKK59311.1"/>
    <property type="molecule type" value="Genomic_DNA"/>
</dbReference>
<organism evidence="1">
    <name type="scientific">marine sediment metagenome</name>
    <dbReference type="NCBI Taxonomy" id="412755"/>
    <lineage>
        <taxon>unclassified sequences</taxon>
        <taxon>metagenomes</taxon>
        <taxon>ecological metagenomes</taxon>
    </lineage>
</organism>
<proteinExistence type="predicted"/>
<evidence type="ECO:0000313" key="1">
    <source>
        <dbReference type="EMBL" id="KKK59311.1"/>
    </source>
</evidence>
<dbReference type="AlphaFoldDB" id="A0A0F8ZH45"/>
<protein>
    <submittedName>
        <fullName evidence="1">Uncharacterized protein</fullName>
    </submittedName>
</protein>
<sequence>MNSATFNRLMNVTDMKCHPPEWMMFMEICDLYLKRNKIKNPVVAHLGPKEDRRFDFFKQILNARRAMDVHQEPMDILFQSFGEQRCSFYHPERPGEYKSSRAVVKEQDGRKYLHI</sequence>
<gene>
    <name evidence="1" type="ORF">LCGC14_3035670</name>
</gene>